<gene>
    <name evidence="3" type="ORF">ACHAW5_010755</name>
</gene>
<feature type="transmembrane region" description="Helical" evidence="2">
    <location>
        <begin position="197"/>
        <end position="217"/>
    </location>
</feature>
<feature type="transmembrane region" description="Helical" evidence="2">
    <location>
        <begin position="397"/>
        <end position="417"/>
    </location>
</feature>
<dbReference type="PANTHER" id="PTHR33876">
    <property type="entry name" value="UNNAMED PRODUCT"/>
    <property type="match status" value="1"/>
</dbReference>
<feature type="compositionally biased region" description="Low complexity" evidence="1">
    <location>
        <begin position="75"/>
        <end position="93"/>
    </location>
</feature>
<dbReference type="PANTHER" id="PTHR33876:SF4">
    <property type="entry name" value="CHLOROPLAST PROTEIN FOR GROWTH AND FERTILITY 2"/>
    <property type="match status" value="1"/>
</dbReference>
<feature type="compositionally biased region" description="Basic residues" evidence="1">
    <location>
        <begin position="64"/>
        <end position="74"/>
    </location>
</feature>
<evidence type="ECO:0000313" key="4">
    <source>
        <dbReference type="Proteomes" id="UP001530315"/>
    </source>
</evidence>
<organism evidence="3 4">
    <name type="scientific">Stephanodiscus triporus</name>
    <dbReference type="NCBI Taxonomy" id="2934178"/>
    <lineage>
        <taxon>Eukaryota</taxon>
        <taxon>Sar</taxon>
        <taxon>Stramenopiles</taxon>
        <taxon>Ochrophyta</taxon>
        <taxon>Bacillariophyta</taxon>
        <taxon>Coscinodiscophyceae</taxon>
        <taxon>Thalassiosirophycidae</taxon>
        <taxon>Stephanodiscales</taxon>
        <taxon>Stephanodiscaceae</taxon>
        <taxon>Stephanodiscus</taxon>
    </lineage>
</organism>
<dbReference type="InterPro" id="IPR052776">
    <property type="entry name" value="Chloro_ReproSupport/MetalTrans"/>
</dbReference>
<feature type="compositionally biased region" description="Acidic residues" evidence="1">
    <location>
        <begin position="292"/>
        <end position="301"/>
    </location>
</feature>
<dbReference type="Proteomes" id="UP001530315">
    <property type="component" value="Unassembled WGS sequence"/>
</dbReference>
<evidence type="ECO:0000313" key="3">
    <source>
        <dbReference type="EMBL" id="KAL3790779.1"/>
    </source>
</evidence>
<feature type="transmembrane region" description="Helical" evidence="2">
    <location>
        <begin position="246"/>
        <end position="268"/>
    </location>
</feature>
<name>A0ABD3PRU7_9STRA</name>
<evidence type="ECO:0000256" key="2">
    <source>
        <dbReference type="SAM" id="Phobius"/>
    </source>
</evidence>
<keyword evidence="4" id="KW-1185">Reference proteome</keyword>
<proteinExistence type="predicted"/>
<dbReference type="AlphaFoldDB" id="A0ABD3PRU7"/>
<feature type="compositionally biased region" description="Low complexity" evidence="1">
    <location>
        <begin position="279"/>
        <end position="291"/>
    </location>
</feature>
<protein>
    <recommendedName>
        <fullName evidence="5">Nickel/cobalt efflux system</fullName>
    </recommendedName>
</protein>
<keyword evidence="2" id="KW-1133">Transmembrane helix</keyword>
<dbReference type="EMBL" id="JALLAZ020000623">
    <property type="protein sequence ID" value="KAL3790779.1"/>
    <property type="molecule type" value="Genomic_DNA"/>
</dbReference>
<accession>A0ABD3PRU7</accession>
<feature type="region of interest" description="Disordered" evidence="1">
    <location>
        <begin position="58"/>
        <end position="93"/>
    </location>
</feature>
<reference evidence="3 4" key="1">
    <citation type="submission" date="2024-10" db="EMBL/GenBank/DDBJ databases">
        <title>Updated reference genomes for cyclostephanoid diatoms.</title>
        <authorList>
            <person name="Roberts W.R."/>
            <person name="Alverson A.J."/>
        </authorList>
    </citation>
    <scope>NUCLEOTIDE SEQUENCE [LARGE SCALE GENOMIC DNA]</scope>
    <source>
        <strain evidence="3 4">AJA276-08</strain>
    </source>
</reference>
<evidence type="ECO:0000256" key="1">
    <source>
        <dbReference type="SAM" id="MobiDB-lite"/>
    </source>
</evidence>
<keyword evidence="2" id="KW-0812">Transmembrane</keyword>
<evidence type="ECO:0008006" key="5">
    <source>
        <dbReference type="Google" id="ProtNLM"/>
    </source>
</evidence>
<feature type="region of interest" description="Disordered" evidence="1">
    <location>
        <begin position="279"/>
        <end position="305"/>
    </location>
</feature>
<feature type="transmembrane region" description="Helical" evidence="2">
    <location>
        <begin position="21"/>
        <end position="40"/>
    </location>
</feature>
<keyword evidence="2" id="KW-0472">Membrane</keyword>
<sequence>MPRGRKSTTKSSTRKMTSSSSTMIIVLVATATAMTMTMTMTKSTTTTNAFAVAAFSSPTNVAPNHHHRRRRRRPASSSSTRTAKTTTKTSTSTSVVLRALPDPRSIVASVVASSSTPPTPHISSSSSAIRLAASAGAAFVVPSGLRASVLSALTTGGAVAGGIFAGSLHAISGPDHLAALIPRCCGLPWHRALRVGVVWGVGHGVSASLIGMTGYLIKTGVLGSHVLDGLLRPGVVGGMLGPDFDVLHHAGSLMELAIGASLIVIGMLGMKEAREWRSSETVAASSSSSSAGDDDDDDDDVGPLSVVDALRDPREAVRPRTRKRAVLLNGMLHGLSWDGAPSLAPAVAISTFRGSLAFLLSYALGTTAAMALATSIIGEGTRRAAGKLDRPNLPRDLSAWSSALAMAVGVVWCGLALR</sequence>
<comment type="caution">
    <text evidence="3">The sequence shown here is derived from an EMBL/GenBank/DDBJ whole genome shotgun (WGS) entry which is preliminary data.</text>
</comment>
<feature type="transmembrane region" description="Helical" evidence="2">
    <location>
        <begin position="356"/>
        <end position="377"/>
    </location>
</feature>